<accession>A0A2Z4FHL2</accession>
<keyword evidence="1" id="KW-0472">Membrane</keyword>
<dbReference type="Proteomes" id="UP000249799">
    <property type="component" value="Chromosome"/>
</dbReference>
<gene>
    <name evidence="2" type="ORF">DN745_01865</name>
</gene>
<feature type="transmembrane region" description="Helical" evidence="1">
    <location>
        <begin position="101"/>
        <end position="118"/>
    </location>
</feature>
<sequence length="211" mass="22821">MGSLGVALFLAAAPNLFGADLLFRDTYFGYLAFGSTLWASAFLAAFAILAEVGSKDRVVNAWSADDDARSGFCTTALMVGLVSIGMPMLRYGGHIPPPSVFRAMILFGATFALGTIFWQGLLQGRLLAGLGHSTSARFLRIFIVSAVAALLQLSHLFTYESSLLVLRIRDFFIIYLVVALFYEQGYAHKRCAGVAALLGAVYALANHFEFL</sequence>
<proteinExistence type="predicted"/>
<feature type="transmembrane region" description="Helical" evidence="1">
    <location>
        <begin position="163"/>
        <end position="182"/>
    </location>
</feature>
<dbReference type="AlphaFoldDB" id="A0A2Z4FHL2"/>
<evidence type="ECO:0000313" key="2">
    <source>
        <dbReference type="EMBL" id="AWV88146.1"/>
    </source>
</evidence>
<dbReference type="EMBL" id="CP030032">
    <property type="protein sequence ID" value="AWV88146.1"/>
    <property type="molecule type" value="Genomic_DNA"/>
</dbReference>
<feature type="transmembrane region" description="Helical" evidence="1">
    <location>
        <begin position="138"/>
        <end position="157"/>
    </location>
</feature>
<evidence type="ECO:0000313" key="3">
    <source>
        <dbReference type="Proteomes" id="UP000249799"/>
    </source>
</evidence>
<evidence type="ECO:0000256" key="1">
    <source>
        <dbReference type="SAM" id="Phobius"/>
    </source>
</evidence>
<organism evidence="2 3">
    <name type="scientific">Bradymonas sediminis</name>
    <dbReference type="NCBI Taxonomy" id="1548548"/>
    <lineage>
        <taxon>Bacteria</taxon>
        <taxon>Deltaproteobacteria</taxon>
        <taxon>Bradymonadales</taxon>
        <taxon>Bradymonadaceae</taxon>
        <taxon>Bradymonas</taxon>
    </lineage>
</organism>
<keyword evidence="1" id="KW-0812">Transmembrane</keyword>
<feature type="transmembrane region" description="Helical" evidence="1">
    <location>
        <begin position="28"/>
        <end position="50"/>
    </location>
</feature>
<name>A0A2Z4FHL2_9DELT</name>
<keyword evidence="1" id="KW-1133">Transmembrane helix</keyword>
<feature type="transmembrane region" description="Helical" evidence="1">
    <location>
        <begin position="71"/>
        <end position="89"/>
    </location>
</feature>
<keyword evidence="3" id="KW-1185">Reference proteome</keyword>
<reference evidence="2 3" key="1">
    <citation type="submission" date="2018-06" db="EMBL/GenBank/DDBJ databases">
        <title>Lujinxingia sediminis gen. nov. sp. nov., a new facultative anaerobic member of the class Deltaproteobacteria, and proposal of Lujinxingaceae fam. nov.</title>
        <authorList>
            <person name="Guo L.-Y."/>
            <person name="Li C.-M."/>
            <person name="Wang S."/>
            <person name="Du Z.-J."/>
        </authorList>
    </citation>
    <scope>NUCLEOTIDE SEQUENCE [LARGE SCALE GENOMIC DNA]</scope>
    <source>
        <strain evidence="2 3">FA350</strain>
    </source>
</reference>
<dbReference type="KEGG" id="bsed:DN745_01865"/>
<protein>
    <submittedName>
        <fullName evidence="2">Uncharacterized protein</fullName>
    </submittedName>
</protein>